<dbReference type="Proteomes" id="UP000216498">
    <property type="component" value="Unassembled WGS sequence"/>
</dbReference>
<name>A0A265NDJ1_9BACI</name>
<sequence>MNQAYQVKLDAFEGPLDLLLHLINQYEIDIYDIPVAQITEQYMNYIHTMQRLELNIASEYLVMAATLVAIKSQMLLPKQEIDGDADEYEEDPREELMQRLIEYRKFKDAASQLKDRELDANQIFTRPKKIFDNLLPEAPLAVQGDISIYDMLGALGKMFDRKKWDEPLDTKVKRAEIPIEQRMKEILQHVGRFSHGVSFDQLFPFKTKSHIVVSFMAVLELMKEQKVYCKQKNNFEELLVFCTEEYV</sequence>
<dbReference type="Gene3D" id="6.10.250.2410">
    <property type="match status" value="1"/>
</dbReference>
<dbReference type="GO" id="GO:0051301">
    <property type="term" value="P:cell division"/>
    <property type="evidence" value="ECO:0007669"/>
    <property type="project" value="UniProtKB-KW"/>
</dbReference>
<dbReference type="RefSeq" id="WP_094883661.1">
    <property type="nucleotide sequence ID" value="NZ_NPMS01000001.1"/>
</dbReference>
<comment type="subunit">
    <text evidence="5">Component of a cohesin-like complex composed of ScpA, ScpB and the Smc homodimer, in which ScpA and ScpB bind to the head domain of Smc. The presence of the three proteins is required for the association of the complex with DNA.</text>
</comment>
<dbReference type="GO" id="GO:0005737">
    <property type="term" value="C:cytoplasm"/>
    <property type="evidence" value="ECO:0007669"/>
    <property type="project" value="UniProtKB-SubCell"/>
</dbReference>
<dbReference type="InterPro" id="IPR023093">
    <property type="entry name" value="ScpA-like_C"/>
</dbReference>
<evidence type="ECO:0000256" key="2">
    <source>
        <dbReference type="ARBA" id="ARBA00022829"/>
    </source>
</evidence>
<dbReference type="AlphaFoldDB" id="A0A265NDJ1"/>
<dbReference type="HAMAP" id="MF_01805">
    <property type="entry name" value="ScpA"/>
    <property type="match status" value="1"/>
</dbReference>
<evidence type="ECO:0000313" key="7">
    <source>
        <dbReference type="Proteomes" id="UP000216498"/>
    </source>
</evidence>
<comment type="function">
    <text evidence="5">Participates in chromosomal partition during cell division. May act via the formation of a condensin-like complex containing Smc and ScpB that pull DNA away from mid-cell into both cell halves.</text>
</comment>
<comment type="subcellular location">
    <subcellularLocation>
        <location evidence="5">Cytoplasm</location>
    </subcellularLocation>
    <text evidence="5">Associated with two foci at the outer edges of the nucleoid region in young cells, and at four foci within both cell halves in older cells.</text>
</comment>
<keyword evidence="1 5" id="KW-0132">Cell division</keyword>
<comment type="caution">
    <text evidence="6">The sequence shown here is derived from an EMBL/GenBank/DDBJ whole genome shotgun (WGS) entry which is preliminary data.</text>
</comment>
<evidence type="ECO:0000256" key="3">
    <source>
        <dbReference type="ARBA" id="ARBA00023306"/>
    </source>
</evidence>
<keyword evidence="5" id="KW-0963">Cytoplasm</keyword>
<comment type="similarity">
    <text evidence="5">Belongs to the ScpA family.</text>
</comment>
<dbReference type="Pfam" id="PF02616">
    <property type="entry name" value="SMC_ScpA"/>
    <property type="match status" value="1"/>
</dbReference>
<evidence type="ECO:0000256" key="1">
    <source>
        <dbReference type="ARBA" id="ARBA00022618"/>
    </source>
</evidence>
<organism evidence="6 7">
    <name type="scientific">Virgibacillus indicus</name>
    <dbReference type="NCBI Taxonomy" id="2024554"/>
    <lineage>
        <taxon>Bacteria</taxon>
        <taxon>Bacillati</taxon>
        <taxon>Bacillota</taxon>
        <taxon>Bacilli</taxon>
        <taxon>Bacillales</taxon>
        <taxon>Bacillaceae</taxon>
        <taxon>Virgibacillus</taxon>
    </lineage>
</organism>
<evidence type="ECO:0000256" key="4">
    <source>
        <dbReference type="ARBA" id="ARBA00044777"/>
    </source>
</evidence>
<keyword evidence="7" id="KW-1185">Reference proteome</keyword>
<dbReference type="EMBL" id="NPMS01000001">
    <property type="protein sequence ID" value="OZU90063.1"/>
    <property type="molecule type" value="Genomic_DNA"/>
</dbReference>
<evidence type="ECO:0000256" key="5">
    <source>
        <dbReference type="HAMAP-Rule" id="MF_01805"/>
    </source>
</evidence>
<gene>
    <name evidence="5" type="primary">scpA</name>
    <name evidence="6" type="ORF">CIL03_02690</name>
</gene>
<proteinExistence type="inferred from homology"/>
<reference evidence="6 7" key="1">
    <citation type="submission" date="2017-08" db="EMBL/GenBank/DDBJ databases">
        <title>Virgibacillus indicus sp. nov. and Virgibacillus profoundi sp. nov, two moderately halophilic bacteria isolated from marine sediment by using the Microfluidic Streak Plate.</title>
        <authorList>
            <person name="Xu B."/>
            <person name="Hu B."/>
            <person name="Wang J."/>
            <person name="Zhu Y."/>
            <person name="Huang L."/>
            <person name="Du W."/>
            <person name="Huang Y."/>
        </authorList>
    </citation>
    <scope>NUCLEOTIDE SEQUENCE [LARGE SCALE GENOMIC DNA]</scope>
    <source>
        <strain evidence="6 7">IO3-P2-C2</strain>
    </source>
</reference>
<dbReference type="PANTHER" id="PTHR33969:SF2">
    <property type="entry name" value="SEGREGATION AND CONDENSATION PROTEIN A"/>
    <property type="match status" value="1"/>
</dbReference>
<dbReference type="NCBIfam" id="NF000995">
    <property type="entry name" value="PRK00104.1-4"/>
    <property type="match status" value="1"/>
</dbReference>
<dbReference type="GO" id="GO:0007059">
    <property type="term" value="P:chromosome segregation"/>
    <property type="evidence" value="ECO:0007669"/>
    <property type="project" value="UniProtKB-UniRule"/>
</dbReference>
<keyword evidence="3 5" id="KW-0131">Cell cycle</keyword>
<dbReference type="OrthoDB" id="9811016at2"/>
<dbReference type="PANTHER" id="PTHR33969">
    <property type="entry name" value="SEGREGATION AND CONDENSATION PROTEIN A"/>
    <property type="match status" value="1"/>
</dbReference>
<dbReference type="InterPro" id="IPR003768">
    <property type="entry name" value="ScpA"/>
</dbReference>
<dbReference type="Gene3D" id="1.10.10.580">
    <property type="entry name" value="Structural maintenance of chromosome 1. Chain E"/>
    <property type="match status" value="1"/>
</dbReference>
<accession>A0A265NDJ1</accession>
<evidence type="ECO:0000313" key="6">
    <source>
        <dbReference type="EMBL" id="OZU90063.1"/>
    </source>
</evidence>
<protein>
    <recommendedName>
        <fullName evidence="4 5">Segregation and condensation protein A</fullName>
    </recommendedName>
</protein>
<keyword evidence="2 5" id="KW-0159">Chromosome partition</keyword>
<dbReference type="GO" id="GO:0006260">
    <property type="term" value="P:DNA replication"/>
    <property type="evidence" value="ECO:0007669"/>
    <property type="project" value="UniProtKB-UniRule"/>
</dbReference>